<dbReference type="Proteomes" id="UP000007798">
    <property type="component" value="Unassembled WGS sequence"/>
</dbReference>
<gene>
    <name evidence="1" type="primary">Dwil\GK27603</name>
    <name evidence="1" type="ORF">Dwil_GK27603</name>
</gene>
<proteinExistence type="predicted"/>
<evidence type="ECO:0000313" key="2">
    <source>
        <dbReference type="Proteomes" id="UP000007798"/>
    </source>
</evidence>
<dbReference type="EMBL" id="CH963850">
    <property type="protein sequence ID" value="KRF98157.1"/>
    <property type="molecule type" value="Genomic_DNA"/>
</dbReference>
<dbReference type="InterPro" id="IPR032675">
    <property type="entry name" value="LRR_dom_sf"/>
</dbReference>
<evidence type="ECO:0000313" key="1">
    <source>
        <dbReference type="EMBL" id="KRF98157.1"/>
    </source>
</evidence>
<protein>
    <recommendedName>
        <fullName evidence="3">LRRNT domain-containing protein</fullName>
    </recommendedName>
</protein>
<dbReference type="AlphaFoldDB" id="A0A0Q9WRC0"/>
<evidence type="ECO:0008006" key="3">
    <source>
        <dbReference type="Google" id="ProtNLM"/>
    </source>
</evidence>
<keyword evidence="2" id="KW-1185">Reference proteome</keyword>
<sequence length="141" mass="16186">MNIRDDYCEDYCANECNKPVVGCKYTKFLDFLKRKRPVEYKAAVKRCSGGIEYPDKCLSCKDDDSQMFIVNCTDSGLTEMPLLPESSSLYYLDMRNNNISTLSKNLRESLISRSNSSLYKLKLFMSVRLTNNALIESKLKS</sequence>
<name>A0A0Q9WRC0_DROWI</name>
<dbReference type="InParanoid" id="A0A0Q9WRC0"/>
<dbReference type="STRING" id="7260.A0A0Q9WRC0"/>
<accession>A0A0Q9WRC0</accession>
<dbReference type="Gene3D" id="3.80.10.10">
    <property type="entry name" value="Ribonuclease Inhibitor"/>
    <property type="match status" value="1"/>
</dbReference>
<organism evidence="1 2">
    <name type="scientific">Drosophila willistoni</name>
    <name type="common">Fruit fly</name>
    <dbReference type="NCBI Taxonomy" id="7260"/>
    <lineage>
        <taxon>Eukaryota</taxon>
        <taxon>Metazoa</taxon>
        <taxon>Ecdysozoa</taxon>
        <taxon>Arthropoda</taxon>
        <taxon>Hexapoda</taxon>
        <taxon>Insecta</taxon>
        <taxon>Pterygota</taxon>
        <taxon>Neoptera</taxon>
        <taxon>Endopterygota</taxon>
        <taxon>Diptera</taxon>
        <taxon>Brachycera</taxon>
        <taxon>Muscomorpha</taxon>
        <taxon>Ephydroidea</taxon>
        <taxon>Drosophilidae</taxon>
        <taxon>Drosophila</taxon>
        <taxon>Sophophora</taxon>
    </lineage>
</organism>
<reference evidence="1 2" key="1">
    <citation type="journal article" date="2007" name="Nature">
        <title>Evolution of genes and genomes on the Drosophila phylogeny.</title>
        <authorList>
            <consortium name="Drosophila 12 Genomes Consortium"/>
            <person name="Clark A.G."/>
            <person name="Eisen M.B."/>
            <person name="Smith D.R."/>
            <person name="Bergman C.M."/>
            <person name="Oliver B."/>
            <person name="Markow T.A."/>
            <person name="Kaufman T.C."/>
            <person name="Kellis M."/>
            <person name="Gelbart W."/>
            <person name="Iyer V.N."/>
            <person name="Pollard D.A."/>
            <person name="Sackton T.B."/>
            <person name="Larracuente A.M."/>
            <person name="Singh N.D."/>
            <person name="Abad J.P."/>
            <person name="Abt D.N."/>
            <person name="Adryan B."/>
            <person name="Aguade M."/>
            <person name="Akashi H."/>
            <person name="Anderson W.W."/>
            <person name="Aquadro C.F."/>
            <person name="Ardell D.H."/>
            <person name="Arguello R."/>
            <person name="Artieri C.G."/>
            <person name="Barbash D.A."/>
            <person name="Barker D."/>
            <person name="Barsanti P."/>
            <person name="Batterham P."/>
            <person name="Batzoglou S."/>
            <person name="Begun D."/>
            <person name="Bhutkar A."/>
            <person name="Blanco E."/>
            <person name="Bosak S.A."/>
            <person name="Bradley R.K."/>
            <person name="Brand A.D."/>
            <person name="Brent M.R."/>
            <person name="Brooks A.N."/>
            <person name="Brown R.H."/>
            <person name="Butlin R.K."/>
            <person name="Caggese C."/>
            <person name="Calvi B.R."/>
            <person name="Bernardo de Carvalho A."/>
            <person name="Caspi A."/>
            <person name="Castrezana S."/>
            <person name="Celniker S.E."/>
            <person name="Chang J.L."/>
            <person name="Chapple C."/>
            <person name="Chatterji S."/>
            <person name="Chinwalla A."/>
            <person name="Civetta A."/>
            <person name="Clifton S.W."/>
            <person name="Comeron J.M."/>
            <person name="Costello J.C."/>
            <person name="Coyne J.A."/>
            <person name="Daub J."/>
            <person name="David R.G."/>
            <person name="Delcher A.L."/>
            <person name="Delehaunty K."/>
            <person name="Do C.B."/>
            <person name="Ebling H."/>
            <person name="Edwards K."/>
            <person name="Eickbush T."/>
            <person name="Evans J.D."/>
            <person name="Filipski A."/>
            <person name="Findeiss S."/>
            <person name="Freyhult E."/>
            <person name="Fulton L."/>
            <person name="Fulton R."/>
            <person name="Garcia A.C."/>
            <person name="Gardiner A."/>
            <person name="Garfield D.A."/>
            <person name="Garvin B.E."/>
            <person name="Gibson G."/>
            <person name="Gilbert D."/>
            <person name="Gnerre S."/>
            <person name="Godfrey J."/>
            <person name="Good R."/>
            <person name="Gotea V."/>
            <person name="Gravely B."/>
            <person name="Greenberg A.J."/>
            <person name="Griffiths-Jones S."/>
            <person name="Gross S."/>
            <person name="Guigo R."/>
            <person name="Gustafson E.A."/>
            <person name="Haerty W."/>
            <person name="Hahn M.W."/>
            <person name="Halligan D.L."/>
            <person name="Halpern A.L."/>
            <person name="Halter G.M."/>
            <person name="Han M.V."/>
            <person name="Heger A."/>
            <person name="Hillier L."/>
            <person name="Hinrichs A.S."/>
            <person name="Holmes I."/>
            <person name="Hoskins R.A."/>
            <person name="Hubisz M.J."/>
            <person name="Hultmark D."/>
            <person name="Huntley M.A."/>
            <person name="Jaffe D.B."/>
            <person name="Jagadeeshan S."/>
            <person name="Jeck W.R."/>
            <person name="Johnson J."/>
            <person name="Jones C.D."/>
            <person name="Jordan W.C."/>
            <person name="Karpen G.H."/>
            <person name="Kataoka E."/>
            <person name="Keightley P.D."/>
            <person name="Kheradpour P."/>
            <person name="Kirkness E.F."/>
            <person name="Koerich L.B."/>
            <person name="Kristiansen K."/>
            <person name="Kudrna D."/>
            <person name="Kulathinal R.J."/>
            <person name="Kumar S."/>
            <person name="Kwok R."/>
            <person name="Lander E."/>
            <person name="Langley C.H."/>
            <person name="Lapoint R."/>
            <person name="Lazzaro B.P."/>
            <person name="Lee S.J."/>
            <person name="Levesque L."/>
            <person name="Li R."/>
            <person name="Lin C.F."/>
            <person name="Lin M.F."/>
            <person name="Lindblad-Toh K."/>
            <person name="Llopart A."/>
            <person name="Long M."/>
            <person name="Low L."/>
            <person name="Lozovsky E."/>
            <person name="Lu J."/>
            <person name="Luo M."/>
            <person name="Machado C.A."/>
            <person name="Makalowski W."/>
            <person name="Marzo M."/>
            <person name="Matsuda M."/>
            <person name="Matzkin L."/>
            <person name="McAllister B."/>
            <person name="McBride C.S."/>
            <person name="McKernan B."/>
            <person name="McKernan K."/>
            <person name="Mendez-Lago M."/>
            <person name="Minx P."/>
            <person name="Mollenhauer M.U."/>
            <person name="Montooth K."/>
            <person name="Mount S.M."/>
            <person name="Mu X."/>
            <person name="Myers E."/>
            <person name="Negre B."/>
            <person name="Newfeld S."/>
            <person name="Nielsen R."/>
            <person name="Noor M.A."/>
            <person name="O'Grady P."/>
            <person name="Pachter L."/>
            <person name="Papaceit M."/>
            <person name="Parisi M.J."/>
            <person name="Parisi M."/>
            <person name="Parts L."/>
            <person name="Pedersen J.S."/>
            <person name="Pesole G."/>
            <person name="Phillippy A.M."/>
            <person name="Ponting C.P."/>
            <person name="Pop M."/>
            <person name="Porcelli D."/>
            <person name="Powell J.R."/>
            <person name="Prohaska S."/>
            <person name="Pruitt K."/>
            <person name="Puig M."/>
            <person name="Quesneville H."/>
            <person name="Ram K.R."/>
            <person name="Rand D."/>
            <person name="Rasmussen M.D."/>
            <person name="Reed L.K."/>
            <person name="Reenan R."/>
            <person name="Reily A."/>
            <person name="Remington K.A."/>
            <person name="Rieger T.T."/>
            <person name="Ritchie M.G."/>
            <person name="Robin C."/>
            <person name="Rogers Y.H."/>
            <person name="Rohde C."/>
            <person name="Rozas J."/>
            <person name="Rubenfield M.J."/>
            <person name="Ruiz A."/>
            <person name="Russo S."/>
            <person name="Salzberg S.L."/>
            <person name="Sanchez-Gracia A."/>
            <person name="Saranga D.J."/>
            <person name="Sato H."/>
            <person name="Schaeffer S.W."/>
            <person name="Schatz M.C."/>
            <person name="Schlenke T."/>
            <person name="Schwartz R."/>
            <person name="Segarra C."/>
            <person name="Singh R.S."/>
            <person name="Sirot L."/>
            <person name="Sirota M."/>
            <person name="Sisneros N.B."/>
            <person name="Smith C.D."/>
            <person name="Smith T.F."/>
            <person name="Spieth J."/>
            <person name="Stage D.E."/>
            <person name="Stark A."/>
            <person name="Stephan W."/>
            <person name="Strausberg R.L."/>
            <person name="Strempel S."/>
            <person name="Sturgill D."/>
            <person name="Sutton G."/>
            <person name="Sutton G.G."/>
            <person name="Tao W."/>
            <person name="Teichmann S."/>
            <person name="Tobari Y.N."/>
            <person name="Tomimura Y."/>
            <person name="Tsolas J.M."/>
            <person name="Valente V.L."/>
            <person name="Venter E."/>
            <person name="Venter J.C."/>
            <person name="Vicario S."/>
            <person name="Vieira F.G."/>
            <person name="Vilella A.J."/>
            <person name="Villasante A."/>
            <person name="Walenz B."/>
            <person name="Wang J."/>
            <person name="Wasserman M."/>
            <person name="Watts T."/>
            <person name="Wilson D."/>
            <person name="Wilson R.K."/>
            <person name="Wing R.A."/>
            <person name="Wolfner M.F."/>
            <person name="Wong A."/>
            <person name="Wong G.K."/>
            <person name="Wu C.I."/>
            <person name="Wu G."/>
            <person name="Yamamoto D."/>
            <person name="Yang H.P."/>
            <person name="Yang S.P."/>
            <person name="Yorke J.A."/>
            <person name="Yoshida K."/>
            <person name="Zdobnov E."/>
            <person name="Zhang P."/>
            <person name="Zhang Y."/>
            <person name="Zimin A.V."/>
            <person name="Baldwin J."/>
            <person name="Abdouelleil A."/>
            <person name="Abdulkadir J."/>
            <person name="Abebe A."/>
            <person name="Abera B."/>
            <person name="Abreu J."/>
            <person name="Acer S.C."/>
            <person name="Aftuck L."/>
            <person name="Alexander A."/>
            <person name="An P."/>
            <person name="Anderson E."/>
            <person name="Anderson S."/>
            <person name="Arachi H."/>
            <person name="Azer M."/>
            <person name="Bachantsang P."/>
            <person name="Barry A."/>
            <person name="Bayul T."/>
            <person name="Berlin A."/>
            <person name="Bessette D."/>
            <person name="Bloom T."/>
            <person name="Blye J."/>
            <person name="Boguslavskiy L."/>
            <person name="Bonnet C."/>
            <person name="Boukhgalter B."/>
            <person name="Bourzgui I."/>
            <person name="Brown A."/>
            <person name="Cahill P."/>
            <person name="Channer S."/>
            <person name="Cheshatsang Y."/>
            <person name="Chuda L."/>
            <person name="Citroen M."/>
            <person name="Collymore A."/>
            <person name="Cooke P."/>
            <person name="Costello M."/>
            <person name="D'Aco K."/>
            <person name="Daza R."/>
            <person name="De Haan G."/>
            <person name="DeGray S."/>
            <person name="DeMaso C."/>
            <person name="Dhargay N."/>
            <person name="Dooley K."/>
            <person name="Dooley E."/>
            <person name="Doricent M."/>
            <person name="Dorje P."/>
            <person name="Dorjee K."/>
            <person name="Dupes A."/>
            <person name="Elong R."/>
            <person name="Falk J."/>
            <person name="Farina A."/>
            <person name="Faro S."/>
            <person name="Ferguson D."/>
            <person name="Fisher S."/>
            <person name="Foley C.D."/>
            <person name="Franke A."/>
            <person name="Friedrich D."/>
            <person name="Gadbois L."/>
            <person name="Gearin G."/>
            <person name="Gearin C.R."/>
            <person name="Giannoukos G."/>
            <person name="Goode T."/>
            <person name="Graham J."/>
            <person name="Grandbois E."/>
            <person name="Grewal S."/>
            <person name="Gyaltsen K."/>
            <person name="Hafez N."/>
            <person name="Hagos B."/>
            <person name="Hall J."/>
            <person name="Henson C."/>
            <person name="Hollinger A."/>
            <person name="Honan T."/>
            <person name="Huard M.D."/>
            <person name="Hughes L."/>
            <person name="Hurhula B."/>
            <person name="Husby M.E."/>
            <person name="Kamat A."/>
            <person name="Kanga B."/>
            <person name="Kashin S."/>
            <person name="Khazanovich D."/>
            <person name="Kisner P."/>
            <person name="Lance K."/>
            <person name="Lara M."/>
            <person name="Lee W."/>
            <person name="Lennon N."/>
            <person name="Letendre F."/>
            <person name="LeVine R."/>
            <person name="Lipovsky A."/>
            <person name="Liu X."/>
            <person name="Liu J."/>
            <person name="Liu S."/>
            <person name="Lokyitsang T."/>
            <person name="Lokyitsang Y."/>
            <person name="Lubonja R."/>
            <person name="Lui A."/>
            <person name="MacDonald P."/>
            <person name="Magnisalis V."/>
            <person name="Maru K."/>
            <person name="Matthews C."/>
            <person name="McCusker W."/>
            <person name="McDonough S."/>
            <person name="Mehta T."/>
            <person name="Meldrim J."/>
            <person name="Meneus L."/>
            <person name="Mihai O."/>
            <person name="Mihalev A."/>
            <person name="Mihova T."/>
            <person name="Mittelman R."/>
            <person name="Mlenga V."/>
            <person name="Montmayeur A."/>
            <person name="Mulrain L."/>
            <person name="Navidi A."/>
            <person name="Naylor J."/>
            <person name="Negash T."/>
            <person name="Nguyen T."/>
            <person name="Nguyen N."/>
            <person name="Nicol R."/>
            <person name="Norbu C."/>
            <person name="Norbu N."/>
            <person name="Novod N."/>
            <person name="O'Neill B."/>
            <person name="Osman S."/>
            <person name="Markiewicz E."/>
            <person name="Oyono O.L."/>
            <person name="Patti C."/>
            <person name="Phunkhang P."/>
            <person name="Pierre F."/>
            <person name="Priest M."/>
            <person name="Raghuraman S."/>
            <person name="Rege F."/>
            <person name="Reyes R."/>
            <person name="Rise C."/>
            <person name="Rogov P."/>
            <person name="Ross K."/>
            <person name="Ryan E."/>
            <person name="Settipalli S."/>
            <person name="Shea T."/>
            <person name="Sherpa N."/>
            <person name="Shi L."/>
            <person name="Shih D."/>
            <person name="Sparrow T."/>
            <person name="Spaulding J."/>
            <person name="Stalker J."/>
            <person name="Stange-Thomann N."/>
            <person name="Stavropoulos S."/>
            <person name="Stone C."/>
            <person name="Strader C."/>
            <person name="Tesfaye S."/>
            <person name="Thomson T."/>
            <person name="Thoulutsang Y."/>
            <person name="Thoulutsang D."/>
            <person name="Topham K."/>
            <person name="Topping I."/>
            <person name="Tsamla T."/>
            <person name="Vassiliev H."/>
            <person name="Vo A."/>
            <person name="Wangchuk T."/>
            <person name="Wangdi T."/>
            <person name="Weiand M."/>
            <person name="Wilkinson J."/>
            <person name="Wilson A."/>
            <person name="Yadav S."/>
            <person name="Young G."/>
            <person name="Yu Q."/>
            <person name="Zembek L."/>
            <person name="Zhong D."/>
            <person name="Zimmer A."/>
            <person name="Zwirko Z."/>
            <person name="Jaffe D.B."/>
            <person name="Alvarez P."/>
            <person name="Brockman W."/>
            <person name="Butler J."/>
            <person name="Chin C."/>
            <person name="Gnerre S."/>
            <person name="Grabherr M."/>
            <person name="Kleber M."/>
            <person name="Mauceli E."/>
            <person name="MacCallum I."/>
        </authorList>
    </citation>
    <scope>NUCLEOTIDE SEQUENCE [LARGE SCALE GENOMIC DNA]</scope>
    <source>
        <strain evidence="2">Tucson 14030-0811.24</strain>
    </source>
</reference>